<dbReference type="AlphaFoldDB" id="A0A4Y8ZRS2"/>
<comment type="caution">
    <text evidence="2">The sequence shown here is derived from an EMBL/GenBank/DDBJ whole genome shotgun (WGS) entry which is preliminary data.</text>
</comment>
<dbReference type="EMBL" id="SPDV01000030">
    <property type="protein sequence ID" value="TFI57489.1"/>
    <property type="molecule type" value="Genomic_DNA"/>
</dbReference>
<feature type="chain" id="PRO_5021490292" description="SGNH/GDSL hydrolase family protein" evidence="1">
    <location>
        <begin position="20"/>
        <end position="175"/>
    </location>
</feature>
<dbReference type="OrthoDB" id="7443339at2"/>
<dbReference type="Proteomes" id="UP000298213">
    <property type="component" value="Unassembled WGS sequence"/>
</dbReference>
<reference evidence="2 3" key="1">
    <citation type="submission" date="2019-03" db="EMBL/GenBank/DDBJ databases">
        <title>Genome sequence of Sphingomonas sp. 17J27-24.</title>
        <authorList>
            <person name="Kim M."/>
            <person name="Maeng S."/>
            <person name="Sathiyaraj S."/>
        </authorList>
    </citation>
    <scope>NUCLEOTIDE SEQUENCE [LARGE SCALE GENOMIC DNA]</scope>
    <source>
        <strain evidence="2 3">17J27-24</strain>
    </source>
</reference>
<proteinExistence type="predicted"/>
<dbReference type="GO" id="GO:0016788">
    <property type="term" value="F:hydrolase activity, acting on ester bonds"/>
    <property type="evidence" value="ECO:0007669"/>
    <property type="project" value="UniProtKB-ARBA"/>
</dbReference>
<accession>A0A4Y8ZRS2</accession>
<keyword evidence="3" id="KW-1185">Reference proteome</keyword>
<evidence type="ECO:0008006" key="4">
    <source>
        <dbReference type="Google" id="ProtNLM"/>
    </source>
</evidence>
<dbReference type="Gene3D" id="3.40.50.1110">
    <property type="entry name" value="SGNH hydrolase"/>
    <property type="match status" value="1"/>
</dbReference>
<dbReference type="InterPro" id="IPR036514">
    <property type="entry name" value="SGNH_hydro_sf"/>
</dbReference>
<feature type="signal peptide" evidence="1">
    <location>
        <begin position="1"/>
        <end position="19"/>
    </location>
</feature>
<gene>
    <name evidence="2" type="ORF">E2493_14880</name>
</gene>
<name>A0A4Y8ZRS2_9SPHN</name>
<organism evidence="2 3">
    <name type="scientific">Sphingomonas parva</name>
    <dbReference type="NCBI Taxonomy" id="2555898"/>
    <lineage>
        <taxon>Bacteria</taxon>
        <taxon>Pseudomonadati</taxon>
        <taxon>Pseudomonadota</taxon>
        <taxon>Alphaproteobacteria</taxon>
        <taxon>Sphingomonadales</taxon>
        <taxon>Sphingomonadaceae</taxon>
        <taxon>Sphingomonas</taxon>
    </lineage>
</organism>
<keyword evidence="1" id="KW-0732">Signal</keyword>
<evidence type="ECO:0000313" key="3">
    <source>
        <dbReference type="Proteomes" id="UP000298213"/>
    </source>
</evidence>
<protein>
    <recommendedName>
        <fullName evidence="4">SGNH/GDSL hydrolase family protein</fullName>
    </recommendedName>
</protein>
<evidence type="ECO:0000256" key="1">
    <source>
        <dbReference type="SAM" id="SignalP"/>
    </source>
</evidence>
<dbReference type="RefSeq" id="WP_135088172.1">
    <property type="nucleotide sequence ID" value="NZ_SPDV01000030.1"/>
</dbReference>
<sequence>MRSIALVALALTALGFAVAANGWLDFRPVRRILWLGDSYTYSNNLPAMVAEMADSAGSEVRYDITMKAFANASLEDHWRSAKTQALLAASDWDRVLVQPESTFRALEAGSPFFAYGARLLGGGRPRPAIVVSWTASEALYEDDPISRPEHFQNIERNHKGLAMKTGAELIDAAQV</sequence>
<evidence type="ECO:0000313" key="2">
    <source>
        <dbReference type="EMBL" id="TFI57489.1"/>
    </source>
</evidence>